<evidence type="ECO:0000313" key="1">
    <source>
        <dbReference type="EMBL" id="PWK27008.1"/>
    </source>
</evidence>
<protein>
    <submittedName>
        <fullName evidence="1">Uncharacterized protein</fullName>
    </submittedName>
</protein>
<accession>A0A316EBQ0</accession>
<keyword evidence="2" id="KW-1185">Reference proteome</keyword>
<organism evidence="1 2">
    <name type="scientific">Arcicella aurantiaca</name>
    <dbReference type="NCBI Taxonomy" id="591202"/>
    <lineage>
        <taxon>Bacteria</taxon>
        <taxon>Pseudomonadati</taxon>
        <taxon>Bacteroidota</taxon>
        <taxon>Cytophagia</taxon>
        <taxon>Cytophagales</taxon>
        <taxon>Flectobacillaceae</taxon>
        <taxon>Arcicella</taxon>
    </lineage>
</organism>
<dbReference type="RefSeq" id="WP_109742582.1">
    <property type="nucleotide sequence ID" value="NZ_QGGO01000008.1"/>
</dbReference>
<evidence type="ECO:0000313" key="2">
    <source>
        <dbReference type="Proteomes" id="UP000245489"/>
    </source>
</evidence>
<dbReference type="Proteomes" id="UP000245489">
    <property type="component" value="Unassembled WGS sequence"/>
</dbReference>
<dbReference type="EMBL" id="QGGO01000008">
    <property type="protein sequence ID" value="PWK27008.1"/>
    <property type="molecule type" value="Genomic_DNA"/>
</dbReference>
<name>A0A316EBQ0_9BACT</name>
<proteinExistence type="predicted"/>
<gene>
    <name evidence="1" type="ORF">LV89_01820</name>
</gene>
<dbReference type="AlphaFoldDB" id="A0A316EBQ0"/>
<sequence>MFQETYKGCRPTLKGEYPTRKFKLSAQKQVTGILSLTLLASHCTPASSVLSEKKTYTEEGVVGNKSREFIVSASSINDVDVKFCKISQELALRPTVINTINVAHDAGFDAIQLVIKNESVFNETQEEVVLPTVLIVDDEAQFFVFDLTALNNRIITNGTTSIVLQGIGEVAEINAEFILGQSYAIF</sequence>
<reference evidence="1 2" key="1">
    <citation type="submission" date="2018-05" db="EMBL/GenBank/DDBJ databases">
        <title>Genomic Encyclopedia of Archaeal and Bacterial Type Strains, Phase II (KMG-II): from individual species to whole genera.</title>
        <authorList>
            <person name="Goeker M."/>
        </authorList>
    </citation>
    <scope>NUCLEOTIDE SEQUENCE [LARGE SCALE GENOMIC DNA]</scope>
    <source>
        <strain evidence="1 2">DSM 22214</strain>
    </source>
</reference>
<comment type="caution">
    <text evidence="1">The sequence shown here is derived from an EMBL/GenBank/DDBJ whole genome shotgun (WGS) entry which is preliminary data.</text>
</comment>